<dbReference type="Proteomes" id="UP000295210">
    <property type="component" value="Unassembled WGS sequence"/>
</dbReference>
<dbReference type="PANTHER" id="PTHR34606:SF15">
    <property type="entry name" value="BON DOMAIN-CONTAINING PROTEIN"/>
    <property type="match status" value="1"/>
</dbReference>
<gene>
    <name evidence="3" type="ORF">C7378_1901</name>
</gene>
<keyword evidence="4" id="KW-1185">Reference proteome</keyword>
<evidence type="ECO:0000313" key="3">
    <source>
        <dbReference type="EMBL" id="TCK74279.1"/>
    </source>
</evidence>
<feature type="domain" description="BON" evidence="2">
    <location>
        <begin position="108"/>
        <end position="180"/>
    </location>
</feature>
<feature type="domain" description="BON" evidence="2">
    <location>
        <begin position="35"/>
        <end position="104"/>
    </location>
</feature>
<evidence type="ECO:0000259" key="2">
    <source>
        <dbReference type="PROSITE" id="PS50914"/>
    </source>
</evidence>
<dbReference type="Gene3D" id="3.30.1340.30">
    <property type="match status" value="3"/>
</dbReference>
<comment type="caution">
    <text evidence="3">The sequence shown here is derived from an EMBL/GenBank/DDBJ whole genome shotgun (WGS) entry which is preliminary data.</text>
</comment>
<dbReference type="InterPro" id="IPR007055">
    <property type="entry name" value="BON_dom"/>
</dbReference>
<keyword evidence="1" id="KW-0732">Signal</keyword>
<reference evidence="3 4" key="1">
    <citation type="submission" date="2019-03" db="EMBL/GenBank/DDBJ databases">
        <title>Genomic Encyclopedia of Type Strains, Phase IV (KMG-IV): sequencing the most valuable type-strain genomes for metagenomic binning, comparative biology and taxonomic classification.</title>
        <authorList>
            <person name="Goeker M."/>
        </authorList>
    </citation>
    <scope>NUCLEOTIDE SEQUENCE [LARGE SCALE GENOMIC DNA]</scope>
    <source>
        <strain evidence="3 4">DSM 103428</strain>
    </source>
</reference>
<feature type="domain" description="BON" evidence="2">
    <location>
        <begin position="185"/>
        <end position="258"/>
    </location>
</feature>
<feature type="chain" id="PRO_5020922656" evidence="1">
    <location>
        <begin position="19"/>
        <end position="264"/>
    </location>
</feature>
<evidence type="ECO:0000256" key="1">
    <source>
        <dbReference type="SAM" id="SignalP"/>
    </source>
</evidence>
<dbReference type="Pfam" id="PF04972">
    <property type="entry name" value="BON"/>
    <property type="match status" value="3"/>
</dbReference>
<dbReference type="PROSITE" id="PS50914">
    <property type="entry name" value="BON"/>
    <property type="match status" value="3"/>
</dbReference>
<dbReference type="RefSeq" id="WP_243648158.1">
    <property type="nucleotide sequence ID" value="NZ_SMGK01000002.1"/>
</dbReference>
<proteinExistence type="predicted"/>
<sequence length="264" mass="27976">MTRLNRLLVSALAGFMMAGTPSILLGRHFTASAQQATDASSKMEAGIKKALGNSRFKNVQSSVSDGIATLTGSVKVFDDKDQAEKKVKRVKGVVAVRNEIEVPRGEMNDQQLQQKLVRAIEYDRVGYGTTAFNAISVSVQNGVVTLGGTAWGPVDADSAAAVAANTPGVQDVVNNIAVDPVSPMDDRIRIATFRSIYGFGMLNKYAIDPGKPIRISVQNGNVTLYGVVDSQADKDAAGIRANQVPGVFHVTNNLQVAGSSNKPK</sequence>
<name>A0A4R1LCK9_9BACT</name>
<dbReference type="InterPro" id="IPR051686">
    <property type="entry name" value="Lipoprotein_DolP"/>
</dbReference>
<organism evidence="3 4">
    <name type="scientific">Acidipila rosea</name>
    <dbReference type="NCBI Taxonomy" id="768535"/>
    <lineage>
        <taxon>Bacteria</taxon>
        <taxon>Pseudomonadati</taxon>
        <taxon>Acidobacteriota</taxon>
        <taxon>Terriglobia</taxon>
        <taxon>Terriglobales</taxon>
        <taxon>Acidobacteriaceae</taxon>
        <taxon>Acidipila</taxon>
    </lineage>
</organism>
<dbReference type="EMBL" id="SMGK01000002">
    <property type="protein sequence ID" value="TCK74279.1"/>
    <property type="molecule type" value="Genomic_DNA"/>
</dbReference>
<evidence type="ECO:0000313" key="4">
    <source>
        <dbReference type="Proteomes" id="UP000295210"/>
    </source>
</evidence>
<dbReference type="PANTHER" id="PTHR34606">
    <property type="entry name" value="BON DOMAIN-CONTAINING PROTEIN"/>
    <property type="match status" value="1"/>
</dbReference>
<accession>A0A4R1LCK9</accession>
<feature type="signal peptide" evidence="1">
    <location>
        <begin position="1"/>
        <end position="18"/>
    </location>
</feature>
<dbReference type="AlphaFoldDB" id="A0A4R1LCK9"/>
<protein>
    <submittedName>
        <fullName evidence="3">Osmotically-inducible protein OsmY</fullName>
    </submittedName>
</protein>